<evidence type="ECO:0000313" key="3">
    <source>
        <dbReference type="Proteomes" id="UP001548587"/>
    </source>
</evidence>
<evidence type="ECO:0000256" key="1">
    <source>
        <dbReference type="SAM" id="SignalP"/>
    </source>
</evidence>
<gene>
    <name evidence="2" type="ORF">ABXL37_14300</name>
</gene>
<accession>A0ABV2C8L8</accession>
<feature type="signal peptide" evidence="1">
    <location>
        <begin position="1"/>
        <end position="22"/>
    </location>
</feature>
<evidence type="ECO:0000313" key="2">
    <source>
        <dbReference type="EMBL" id="MET1475427.1"/>
    </source>
</evidence>
<reference evidence="2 3" key="1">
    <citation type="submission" date="2024-06" db="EMBL/GenBank/DDBJ databases">
        <title>Burkholderia sola in Mexico.</title>
        <authorList>
            <person name="Estrada P."/>
        </authorList>
    </citation>
    <scope>NUCLEOTIDE SEQUENCE [LARGE SCALE GENOMIC DNA]</scope>
    <source>
        <strain evidence="2 3">CpTa8-5</strain>
    </source>
</reference>
<sequence>MMKILFAGAVLMGSSLISHVNACTISENLLESVPLDYPGIPNAYRIKMVDMVLAARQWPDVDVQAQIVASAYISEKDASSLAKSRGEQLKRFLMQLGLKSQYIYVDTHVNRTVYPVDSTGHGGYLQLGVSLLPLCKSGCDSLCNDARFVPSTKLGQ</sequence>
<comment type="caution">
    <text evidence="2">The sequence shown here is derived from an EMBL/GenBank/DDBJ whole genome shotgun (WGS) entry which is preliminary data.</text>
</comment>
<feature type="chain" id="PRO_5045886305" evidence="1">
    <location>
        <begin position="23"/>
        <end position="156"/>
    </location>
</feature>
<dbReference type="EMBL" id="JBEWCH010000007">
    <property type="protein sequence ID" value="MET1475427.1"/>
    <property type="molecule type" value="Genomic_DNA"/>
</dbReference>
<organism evidence="2 3">
    <name type="scientific">Burkholderia sola</name>
    <dbReference type="NCBI Taxonomy" id="2843302"/>
    <lineage>
        <taxon>Bacteria</taxon>
        <taxon>Pseudomonadati</taxon>
        <taxon>Pseudomonadota</taxon>
        <taxon>Betaproteobacteria</taxon>
        <taxon>Burkholderiales</taxon>
        <taxon>Burkholderiaceae</taxon>
        <taxon>Burkholderia</taxon>
        <taxon>Burkholderia cepacia complex</taxon>
    </lineage>
</organism>
<name>A0ABV2C8L8_9BURK</name>
<keyword evidence="1" id="KW-0732">Signal</keyword>
<proteinExistence type="predicted"/>
<keyword evidence="3" id="KW-1185">Reference proteome</keyword>
<protein>
    <submittedName>
        <fullName evidence="2">Uncharacterized protein</fullName>
    </submittedName>
</protein>
<dbReference type="RefSeq" id="WP_209925806.1">
    <property type="nucleotide sequence ID" value="NZ_JBEWCH010000007.1"/>
</dbReference>
<dbReference type="Proteomes" id="UP001548587">
    <property type="component" value="Unassembled WGS sequence"/>
</dbReference>